<name>A0A327KRY0_9BRAD</name>
<dbReference type="RefSeq" id="WP_111356287.1">
    <property type="nucleotide sequence ID" value="NZ_NHSK01000074.1"/>
</dbReference>
<reference evidence="1 2" key="1">
    <citation type="submission" date="2017-07" db="EMBL/GenBank/DDBJ databases">
        <title>Draft Genome Sequences of Select Purple Nonsulfur Bacteria.</title>
        <authorList>
            <person name="Lasarre B."/>
            <person name="Mckinlay J.B."/>
        </authorList>
    </citation>
    <scope>NUCLEOTIDE SEQUENCE [LARGE SCALE GENOMIC DNA]</scope>
    <source>
        <strain evidence="1 2">DSM 11907</strain>
    </source>
</reference>
<sequence>MTITDRISFSSAGAVPPRAAARHAAMLAEHPPMFPPPVPVGVDLTAAYDAACERYARDGVETDRIEAQRLGAALDR</sequence>
<evidence type="ECO:0000313" key="1">
    <source>
        <dbReference type="EMBL" id="RAI40453.1"/>
    </source>
</evidence>
<organism evidence="1 2">
    <name type="scientific">Rhodoplanes elegans</name>
    <dbReference type="NCBI Taxonomy" id="29408"/>
    <lineage>
        <taxon>Bacteria</taxon>
        <taxon>Pseudomonadati</taxon>
        <taxon>Pseudomonadota</taxon>
        <taxon>Alphaproteobacteria</taxon>
        <taxon>Hyphomicrobiales</taxon>
        <taxon>Nitrobacteraceae</taxon>
        <taxon>Rhodoplanes</taxon>
    </lineage>
</organism>
<gene>
    <name evidence="1" type="ORF">CH338_06325</name>
</gene>
<dbReference type="AlphaFoldDB" id="A0A327KRY0"/>
<accession>A0A327KRY0</accession>
<evidence type="ECO:0000313" key="2">
    <source>
        <dbReference type="Proteomes" id="UP000248863"/>
    </source>
</evidence>
<protein>
    <submittedName>
        <fullName evidence="1">Uncharacterized protein</fullName>
    </submittedName>
</protein>
<proteinExistence type="predicted"/>
<comment type="caution">
    <text evidence="1">The sequence shown here is derived from an EMBL/GenBank/DDBJ whole genome shotgun (WGS) entry which is preliminary data.</text>
</comment>
<dbReference type="Proteomes" id="UP000248863">
    <property type="component" value="Unassembled WGS sequence"/>
</dbReference>
<keyword evidence="2" id="KW-1185">Reference proteome</keyword>
<dbReference type="EMBL" id="NPEU01000041">
    <property type="protein sequence ID" value="RAI40453.1"/>
    <property type="molecule type" value="Genomic_DNA"/>
</dbReference>